<dbReference type="AlphaFoldDB" id="A0A084EZ04"/>
<accession>A0A084EZ04</accession>
<gene>
    <name evidence="2" type="primary">dnaB</name>
    <name evidence="2" type="ORF">UDIV_4000</name>
</gene>
<proteinExistence type="predicted"/>
<keyword evidence="3" id="KW-1185">Reference proteome</keyword>
<organism evidence="2 3">
    <name type="scientific">Ureaplasma diversum NCTC 246</name>
    <dbReference type="NCBI Taxonomy" id="1188241"/>
    <lineage>
        <taxon>Bacteria</taxon>
        <taxon>Bacillati</taxon>
        <taxon>Mycoplasmatota</taxon>
        <taxon>Mycoplasmoidales</taxon>
        <taxon>Mycoplasmoidaceae</taxon>
        <taxon>Ureaplasma</taxon>
    </lineage>
</organism>
<dbReference type="Pfam" id="PF25888">
    <property type="entry name" value="WHD_DnaB"/>
    <property type="match status" value="1"/>
</dbReference>
<dbReference type="Proteomes" id="UP000028537">
    <property type="component" value="Unassembled WGS sequence"/>
</dbReference>
<dbReference type="EMBL" id="JFDP01000051">
    <property type="protein sequence ID" value="KEZ23196.1"/>
    <property type="molecule type" value="Genomic_DNA"/>
</dbReference>
<evidence type="ECO:0000313" key="3">
    <source>
        <dbReference type="Proteomes" id="UP000028537"/>
    </source>
</evidence>
<feature type="domain" description="Replicative helicase loading/DNA remodeling protein DnaB N-terminal winged helix" evidence="1">
    <location>
        <begin position="7"/>
        <end position="197"/>
    </location>
</feature>
<evidence type="ECO:0000259" key="1">
    <source>
        <dbReference type="Pfam" id="PF25888"/>
    </source>
</evidence>
<dbReference type="InterPro" id="IPR058660">
    <property type="entry name" value="WHD_DnaB"/>
</dbReference>
<protein>
    <submittedName>
        <fullName evidence="2">Chromosome replication initiation/membrane attachment protein</fullName>
    </submittedName>
</protein>
<comment type="caution">
    <text evidence="2">The sequence shown here is derived from an EMBL/GenBank/DDBJ whole genome shotgun (WGS) entry which is preliminary data.</text>
</comment>
<evidence type="ECO:0000313" key="2">
    <source>
        <dbReference type="EMBL" id="KEZ23196.1"/>
    </source>
</evidence>
<dbReference type="RefSeq" id="WP_038102770.1">
    <property type="nucleotide sequence ID" value="NZ_JFDP01000051.1"/>
</dbReference>
<sequence length="379" mass="44037">MFLSIQKNINFVANEAALWNFYAPIIGLEPVGLYLWLCHLTNHTNSFVQLTENQLSSSLKTDPIRLMDQLSILVDVQLVKIYENINQPQHYLVEIKRPYNQNEILNNHILTTKLQSTLGYSEFAILIDQTKIPTVDQSFIDVSDQYQSITNSSNVNKLVNQIFNQFNLSLNLDHKTNKLLKQAFILFNDNYEFIYKLVCDSVIIKDNDDYISLDCALFESNLNQQLNNYNSSKLLVNIRRNKAIFNQSSNLADFSEVISDYEQYDPKKYFTLIMKRNLSSNELDSIQPLLKCMPNSFANMIIDYVLIKNHGRLVKEYLIKIRDSVLLNNFDNLADLLQYLKNAYSNIGFNTSKTDTNHKLISKQELTNSKINYKELFDI</sequence>
<name>A0A084EZ04_9BACT</name>
<reference evidence="2 3" key="1">
    <citation type="submission" date="2014-02" db="EMBL/GenBank/DDBJ databases">
        <title>Genome sequence of Ureaplasma diversum strain 246.</title>
        <authorList>
            <person name="Sirand-Pugnet P."/>
            <person name="Breton M."/>
            <person name="Dordet-Frisoni E."/>
            <person name="Baranowski E."/>
            <person name="Barre A."/>
            <person name="Couture C."/>
            <person name="Dupuy V."/>
            <person name="Gaurivaud P."/>
            <person name="Jacob D."/>
            <person name="Lemaitre C."/>
            <person name="Manso-Silvan L."/>
            <person name="Nikolski M."/>
            <person name="Nouvel L.-X."/>
            <person name="Poumarat F."/>
            <person name="Tardy F."/>
            <person name="Thebault P."/>
            <person name="Theil S."/>
            <person name="Citti C."/>
            <person name="Thiaucourt F."/>
            <person name="Blanchard A."/>
        </authorList>
    </citation>
    <scope>NUCLEOTIDE SEQUENCE [LARGE SCALE GENOMIC DNA]</scope>
    <source>
        <strain evidence="2 3">NCTC 246</strain>
    </source>
</reference>
<dbReference type="eggNOG" id="COG3611">
    <property type="taxonomic scope" value="Bacteria"/>
</dbReference>